<sequence length="77" mass="8451">CCCEIEEVVRKILTTNVNFEEEIKSVLFFLLSCAEVTFNSLPHSHSTLLVALSFLNHGSLPSLTAEDGGAFLPKLII</sequence>
<reference evidence="1" key="1">
    <citation type="submission" date="2023-03" db="UniProtKB">
        <authorList>
            <consortium name="EnsemblPlants"/>
        </authorList>
    </citation>
    <scope>IDENTIFICATION</scope>
</reference>
<organism evidence="1">
    <name type="scientific">Cucumis melo</name>
    <name type="common">Muskmelon</name>
    <dbReference type="NCBI Taxonomy" id="3656"/>
    <lineage>
        <taxon>Eukaryota</taxon>
        <taxon>Viridiplantae</taxon>
        <taxon>Streptophyta</taxon>
        <taxon>Embryophyta</taxon>
        <taxon>Tracheophyta</taxon>
        <taxon>Spermatophyta</taxon>
        <taxon>Magnoliopsida</taxon>
        <taxon>eudicotyledons</taxon>
        <taxon>Gunneridae</taxon>
        <taxon>Pentapetalae</taxon>
        <taxon>rosids</taxon>
        <taxon>fabids</taxon>
        <taxon>Cucurbitales</taxon>
        <taxon>Cucurbitaceae</taxon>
        <taxon>Benincaseae</taxon>
        <taxon>Cucumis</taxon>
    </lineage>
</organism>
<evidence type="ECO:0000313" key="1">
    <source>
        <dbReference type="EnsemblPlants" id="MELO3C034684.2.1"/>
    </source>
</evidence>
<dbReference type="Gramene" id="MELO3C034684.2.1">
    <property type="protein sequence ID" value="MELO3C034684.2.1"/>
    <property type="gene ID" value="MELO3C034684.2"/>
</dbReference>
<dbReference type="AlphaFoldDB" id="A0A9I9EJR1"/>
<proteinExistence type="predicted"/>
<protein>
    <submittedName>
        <fullName evidence="1">Uncharacterized protein</fullName>
    </submittedName>
</protein>
<name>A0A9I9EJR1_CUCME</name>
<accession>A0A9I9EJR1</accession>
<dbReference type="EnsemblPlants" id="MELO3C034684.2.1">
    <property type="protein sequence ID" value="MELO3C034684.2.1"/>
    <property type="gene ID" value="MELO3C034684.2"/>
</dbReference>